<evidence type="ECO:0000256" key="1">
    <source>
        <dbReference type="SAM" id="MobiDB-lite"/>
    </source>
</evidence>
<sequence length="180" mass="19829">MAGQTESEDDPGEVELPERQADEAAEGPTDSHHQGNTLCAELQRDVPICVPLPIEILSPETTFPFLDATLAALGIAPSSVKERVVLADLRRTTVKGNVGKKKDKEIMILEVRVTAQHPDDPEIQEVVYITETHSDRSFGRCSLAILPWKHTDPGRKLQMTLALDLESQPELQGTEEKQEG</sequence>
<name>A0AAD7SRR5_9TELE</name>
<dbReference type="Proteomes" id="UP001221898">
    <property type="component" value="Unassembled WGS sequence"/>
</dbReference>
<gene>
    <name evidence="2" type="ORF">AAFF_G00292630</name>
</gene>
<feature type="region of interest" description="Disordered" evidence="1">
    <location>
        <begin position="1"/>
        <end position="35"/>
    </location>
</feature>
<accession>A0AAD7SRR5</accession>
<comment type="caution">
    <text evidence="2">The sequence shown here is derived from an EMBL/GenBank/DDBJ whole genome shotgun (WGS) entry which is preliminary data.</text>
</comment>
<proteinExistence type="predicted"/>
<feature type="compositionally biased region" description="Acidic residues" evidence="1">
    <location>
        <begin position="1"/>
        <end position="15"/>
    </location>
</feature>
<dbReference type="AlphaFoldDB" id="A0AAD7SRR5"/>
<evidence type="ECO:0000313" key="2">
    <source>
        <dbReference type="EMBL" id="KAJ8406987.1"/>
    </source>
</evidence>
<organism evidence="2 3">
    <name type="scientific">Aldrovandia affinis</name>
    <dbReference type="NCBI Taxonomy" id="143900"/>
    <lineage>
        <taxon>Eukaryota</taxon>
        <taxon>Metazoa</taxon>
        <taxon>Chordata</taxon>
        <taxon>Craniata</taxon>
        <taxon>Vertebrata</taxon>
        <taxon>Euteleostomi</taxon>
        <taxon>Actinopterygii</taxon>
        <taxon>Neopterygii</taxon>
        <taxon>Teleostei</taxon>
        <taxon>Notacanthiformes</taxon>
        <taxon>Halosauridae</taxon>
        <taxon>Aldrovandia</taxon>
    </lineage>
</organism>
<protein>
    <submittedName>
        <fullName evidence="2">Uncharacterized protein</fullName>
    </submittedName>
</protein>
<reference evidence="2" key="1">
    <citation type="journal article" date="2023" name="Science">
        <title>Genome structures resolve the early diversification of teleost fishes.</title>
        <authorList>
            <person name="Parey E."/>
            <person name="Louis A."/>
            <person name="Montfort J."/>
            <person name="Bouchez O."/>
            <person name="Roques C."/>
            <person name="Iampietro C."/>
            <person name="Lluch J."/>
            <person name="Castinel A."/>
            <person name="Donnadieu C."/>
            <person name="Desvignes T."/>
            <person name="Floi Bucao C."/>
            <person name="Jouanno E."/>
            <person name="Wen M."/>
            <person name="Mejri S."/>
            <person name="Dirks R."/>
            <person name="Jansen H."/>
            <person name="Henkel C."/>
            <person name="Chen W.J."/>
            <person name="Zahm M."/>
            <person name="Cabau C."/>
            <person name="Klopp C."/>
            <person name="Thompson A.W."/>
            <person name="Robinson-Rechavi M."/>
            <person name="Braasch I."/>
            <person name="Lecointre G."/>
            <person name="Bobe J."/>
            <person name="Postlethwait J.H."/>
            <person name="Berthelot C."/>
            <person name="Roest Crollius H."/>
            <person name="Guiguen Y."/>
        </authorList>
    </citation>
    <scope>NUCLEOTIDE SEQUENCE</scope>
    <source>
        <strain evidence="2">NC1722</strain>
    </source>
</reference>
<evidence type="ECO:0000313" key="3">
    <source>
        <dbReference type="Proteomes" id="UP001221898"/>
    </source>
</evidence>
<keyword evidence="3" id="KW-1185">Reference proteome</keyword>
<dbReference type="EMBL" id="JAINUG010000041">
    <property type="protein sequence ID" value="KAJ8406987.1"/>
    <property type="molecule type" value="Genomic_DNA"/>
</dbReference>